<dbReference type="EMBL" id="FXAG01000009">
    <property type="protein sequence ID" value="SMF22127.1"/>
    <property type="molecule type" value="Genomic_DNA"/>
</dbReference>
<organism evidence="1 2">
    <name type="scientific">Pseudogulbenkiania subflava DSM 22618</name>
    <dbReference type="NCBI Taxonomy" id="1123014"/>
    <lineage>
        <taxon>Bacteria</taxon>
        <taxon>Pseudomonadati</taxon>
        <taxon>Pseudomonadota</taxon>
        <taxon>Betaproteobacteria</taxon>
        <taxon>Neisseriales</taxon>
        <taxon>Chromobacteriaceae</taxon>
        <taxon>Pseudogulbenkiania</taxon>
    </lineage>
</organism>
<protein>
    <submittedName>
        <fullName evidence="1">Uncharacterized protein</fullName>
    </submittedName>
</protein>
<keyword evidence="2" id="KW-1185">Reference proteome</keyword>
<evidence type="ECO:0000313" key="2">
    <source>
        <dbReference type="Proteomes" id="UP000192920"/>
    </source>
</evidence>
<evidence type="ECO:0000313" key="1">
    <source>
        <dbReference type="EMBL" id="SMF22127.1"/>
    </source>
</evidence>
<dbReference type="AlphaFoldDB" id="A0A1Y6BWP3"/>
<name>A0A1Y6BWP3_9NEIS</name>
<dbReference type="STRING" id="1123014.SAMN02745746_01949"/>
<dbReference type="Proteomes" id="UP000192920">
    <property type="component" value="Unassembled WGS sequence"/>
</dbReference>
<gene>
    <name evidence="1" type="ORF">SAMN02745746_01949</name>
</gene>
<proteinExistence type="predicted"/>
<sequence>MTGVDVLDNQLRQPVDQFSKVGTDCVAALTLEDLIKMTAKAGAEAVIILEVGDQYTVLLKLAYAALIVLLHSNTAIAIGRSNQVSI</sequence>
<reference evidence="2" key="1">
    <citation type="submission" date="2017-04" db="EMBL/GenBank/DDBJ databases">
        <authorList>
            <person name="Varghese N."/>
            <person name="Submissions S."/>
        </authorList>
    </citation>
    <scope>NUCLEOTIDE SEQUENCE [LARGE SCALE GENOMIC DNA]</scope>
    <source>
        <strain evidence="2">DSM 22618</strain>
    </source>
</reference>
<accession>A0A1Y6BWP3</accession>